<keyword evidence="3" id="KW-1185">Reference proteome</keyword>
<dbReference type="Proteomes" id="UP001215280">
    <property type="component" value="Unassembled WGS sequence"/>
</dbReference>
<reference evidence="2" key="1">
    <citation type="submission" date="2023-03" db="EMBL/GenBank/DDBJ databases">
        <title>Massive genome expansion in bonnet fungi (Mycena s.s.) driven by repeated elements and novel gene families across ecological guilds.</title>
        <authorList>
            <consortium name="Lawrence Berkeley National Laboratory"/>
            <person name="Harder C.B."/>
            <person name="Miyauchi S."/>
            <person name="Viragh M."/>
            <person name="Kuo A."/>
            <person name="Thoen E."/>
            <person name="Andreopoulos B."/>
            <person name="Lu D."/>
            <person name="Skrede I."/>
            <person name="Drula E."/>
            <person name="Henrissat B."/>
            <person name="Morin E."/>
            <person name="Kohler A."/>
            <person name="Barry K."/>
            <person name="LaButti K."/>
            <person name="Morin E."/>
            <person name="Salamov A."/>
            <person name="Lipzen A."/>
            <person name="Mereny Z."/>
            <person name="Hegedus B."/>
            <person name="Baldrian P."/>
            <person name="Stursova M."/>
            <person name="Weitz H."/>
            <person name="Taylor A."/>
            <person name="Grigoriev I.V."/>
            <person name="Nagy L.G."/>
            <person name="Martin F."/>
            <person name="Kauserud H."/>
        </authorList>
    </citation>
    <scope>NUCLEOTIDE SEQUENCE</scope>
    <source>
        <strain evidence="2">CBHHK188m</strain>
    </source>
</reference>
<sequence length="293" mass="31776">MSTTPAVESTIPPSQRLRLKRSTRKLEALLGETPLAEIIREPQPQPSTKRESTTSLAGRIVARDVMRSRTNPRPVLVVRVPSSTPSATDAMVSPGATASPLSPTSGIGSNSPVTPSPPFLQGAIRRRRMGKLSRMLGENIPPELVFTSGNQGRRRRESVLDTMNRRASALPQPICEGNARDVAASPGSSVRYSEAADSVDATAPAWIFGGHNGDPRNGIAATRPNLTHLTVLVSYFIYNNTVGQSNSSSNFGAPLQNHEKFPAQKYSPEYWLLDDLVQCALPRPMSTFLSYWS</sequence>
<accession>A0AAD7IF94</accession>
<dbReference type="EMBL" id="JARJLG010000121">
    <property type="protein sequence ID" value="KAJ7741775.1"/>
    <property type="molecule type" value="Genomic_DNA"/>
</dbReference>
<protein>
    <submittedName>
        <fullName evidence="2">Uncharacterized protein</fullName>
    </submittedName>
</protein>
<feature type="region of interest" description="Disordered" evidence="1">
    <location>
        <begin position="82"/>
        <end position="120"/>
    </location>
</feature>
<evidence type="ECO:0000313" key="3">
    <source>
        <dbReference type="Proteomes" id="UP001215280"/>
    </source>
</evidence>
<dbReference type="AlphaFoldDB" id="A0AAD7IF94"/>
<name>A0AAD7IF94_9AGAR</name>
<proteinExistence type="predicted"/>
<organism evidence="2 3">
    <name type="scientific">Mycena maculata</name>
    <dbReference type="NCBI Taxonomy" id="230809"/>
    <lineage>
        <taxon>Eukaryota</taxon>
        <taxon>Fungi</taxon>
        <taxon>Dikarya</taxon>
        <taxon>Basidiomycota</taxon>
        <taxon>Agaricomycotina</taxon>
        <taxon>Agaricomycetes</taxon>
        <taxon>Agaricomycetidae</taxon>
        <taxon>Agaricales</taxon>
        <taxon>Marasmiineae</taxon>
        <taxon>Mycenaceae</taxon>
        <taxon>Mycena</taxon>
    </lineage>
</organism>
<comment type="caution">
    <text evidence="2">The sequence shown here is derived from an EMBL/GenBank/DDBJ whole genome shotgun (WGS) entry which is preliminary data.</text>
</comment>
<gene>
    <name evidence="2" type="ORF">DFH07DRAFT_777964</name>
</gene>
<evidence type="ECO:0000256" key="1">
    <source>
        <dbReference type="SAM" id="MobiDB-lite"/>
    </source>
</evidence>
<evidence type="ECO:0000313" key="2">
    <source>
        <dbReference type="EMBL" id="KAJ7741775.1"/>
    </source>
</evidence>
<feature type="compositionally biased region" description="Polar residues" evidence="1">
    <location>
        <begin position="99"/>
        <end position="113"/>
    </location>
</feature>